<dbReference type="GO" id="GO:0051864">
    <property type="term" value="F:histone H3K36 demethylase activity"/>
    <property type="evidence" value="ECO:0007669"/>
    <property type="project" value="TreeGrafter"/>
</dbReference>
<dbReference type="InterPro" id="IPR003347">
    <property type="entry name" value="JmjC_dom"/>
</dbReference>
<dbReference type="PROSITE" id="PS51184">
    <property type="entry name" value="JMJC"/>
    <property type="match status" value="1"/>
</dbReference>
<proteinExistence type="predicted"/>
<keyword evidence="4" id="KW-0560">Oxidoreductase</keyword>
<comment type="cofactor">
    <cofactor evidence="1">
        <name>Fe(2+)</name>
        <dbReference type="ChEBI" id="CHEBI:29033"/>
    </cofactor>
</comment>
<dbReference type="Proteomes" id="UP001367676">
    <property type="component" value="Unassembled WGS sequence"/>
</dbReference>
<evidence type="ECO:0000256" key="4">
    <source>
        <dbReference type="ARBA" id="ARBA00023002"/>
    </source>
</evidence>
<sequence length="411" mass="47452">MKDKLEAIIENIAPSVRNDFLSHKDEIGDDILFALNSSFTSAAKGNQYSKDALEFINSVIDRVWEQLNVGNWKDVPECLRDVFAYASFLKAMILLKFTLQDDEQNLRQNLIDTLEAIDRGLLLGSSNRQELCQLASALCPFICDASQKFPCENFSQLELSKRPSITVPHLKPLPSKECPSIESFLVDHFKPRRPVKLTGCIKHWPALTKWDNVRYIYEKIGPRLVPVEIGSSYTSSNWSQKLMTVDAFIKNFFFSETEERIGYLAQHQLFNQIPELLDDICEPDYCVLSENYDDPVGTDVNAWFGPSNTVSPLHYDPKHNFLAQVVGKKRVFLIDPKWSENVYPYDDFLLFNTAQVDLENIDYEKFPKFENTEIFECILEAGEMLYIPPKWWHHIRAQSVSFSVSFWWGNC</sequence>
<protein>
    <recommendedName>
        <fullName evidence="7">JmjC domain-containing protein</fullName>
    </recommendedName>
</protein>
<comment type="subcellular location">
    <subcellularLocation>
        <location evidence="2">Nucleus</location>
    </subcellularLocation>
</comment>
<dbReference type="InterPro" id="IPR041667">
    <property type="entry name" value="Cupin_8"/>
</dbReference>
<reference evidence="8 9" key="1">
    <citation type="submission" date="2024-03" db="EMBL/GenBank/DDBJ databases">
        <title>Adaptation during the transition from Ophiocordyceps entomopathogen to insect associate is accompanied by gene loss and intensified selection.</title>
        <authorList>
            <person name="Ward C.M."/>
            <person name="Onetto C.A."/>
            <person name="Borneman A.R."/>
        </authorList>
    </citation>
    <scope>NUCLEOTIDE SEQUENCE [LARGE SCALE GENOMIC DNA]</scope>
    <source>
        <strain evidence="8">AWRI1</strain>
        <tissue evidence="8">Single Adult Female</tissue>
    </source>
</reference>
<dbReference type="PANTHER" id="PTHR12461">
    <property type="entry name" value="HYPOXIA-INDUCIBLE FACTOR 1 ALPHA INHIBITOR-RELATED"/>
    <property type="match status" value="1"/>
</dbReference>
<keyword evidence="6" id="KW-0539">Nucleus</keyword>
<keyword evidence="9" id="KW-1185">Reference proteome</keyword>
<dbReference type="SUPFAM" id="SSF51197">
    <property type="entry name" value="Clavaminate synthase-like"/>
    <property type="match status" value="1"/>
</dbReference>
<dbReference type="Pfam" id="PF13621">
    <property type="entry name" value="Cupin_8"/>
    <property type="match status" value="1"/>
</dbReference>
<dbReference type="GO" id="GO:0046872">
    <property type="term" value="F:metal ion binding"/>
    <property type="evidence" value="ECO:0007669"/>
    <property type="project" value="UniProtKB-KW"/>
</dbReference>
<evidence type="ECO:0000256" key="3">
    <source>
        <dbReference type="ARBA" id="ARBA00022723"/>
    </source>
</evidence>
<dbReference type="AlphaFoldDB" id="A0AAN9XZE0"/>
<keyword evidence="5" id="KW-0408">Iron</keyword>
<name>A0AAN9XZE0_9HEMI</name>
<evidence type="ECO:0000313" key="9">
    <source>
        <dbReference type="Proteomes" id="UP001367676"/>
    </source>
</evidence>
<dbReference type="PANTHER" id="PTHR12461:SF106">
    <property type="entry name" value="BIFUNCTIONAL PEPTIDASE AND ARGINYL-HYDROXYLASE JMJD5"/>
    <property type="match status" value="1"/>
</dbReference>
<evidence type="ECO:0000256" key="2">
    <source>
        <dbReference type="ARBA" id="ARBA00004123"/>
    </source>
</evidence>
<gene>
    <name evidence="8" type="ORF">V9T40_011329</name>
</gene>
<keyword evidence="3" id="KW-0479">Metal-binding</keyword>
<dbReference type="GO" id="GO:0005634">
    <property type="term" value="C:nucleus"/>
    <property type="evidence" value="ECO:0007669"/>
    <property type="project" value="UniProtKB-SubCell"/>
</dbReference>
<evidence type="ECO:0000256" key="5">
    <source>
        <dbReference type="ARBA" id="ARBA00023004"/>
    </source>
</evidence>
<dbReference type="SMART" id="SM00558">
    <property type="entry name" value="JmjC"/>
    <property type="match status" value="1"/>
</dbReference>
<organism evidence="8 9">
    <name type="scientific">Parthenolecanium corni</name>
    <dbReference type="NCBI Taxonomy" id="536013"/>
    <lineage>
        <taxon>Eukaryota</taxon>
        <taxon>Metazoa</taxon>
        <taxon>Ecdysozoa</taxon>
        <taxon>Arthropoda</taxon>
        <taxon>Hexapoda</taxon>
        <taxon>Insecta</taxon>
        <taxon>Pterygota</taxon>
        <taxon>Neoptera</taxon>
        <taxon>Paraneoptera</taxon>
        <taxon>Hemiptera</taxon>
        <taxon>Sternorrhyncha</taxon>
        <taxon>Coccoidea</taxon>
        <taxon>Coccidae</taxon>
        <taxon>Parthenolecanium</taxon>
    </lineage>
</organism>
<dbReference type="Gene3D" id="2.60.120.650">
    <property type="entry name" value="Cupin"/>
    <property type="match status" value="1"/>
</dbReference>
<evidence type="ECO:0000256" key="1">
    <source>
        <dbReference type="ARBA" id="ARBA00001954"/>
    </source>
</evidence>
<evidence type="ECO:0000256" key="6">
    <source>
        <dbReference type="ARBA" id="ARBA00023242"/>
    </source>
</evidence>
<evidence type="ECO:0000313" key="8">
    <source>
        <dbReference type="EMBL" id="KAK7574138.1"/>
    </source>
</evidence>
<evidence type="ECO:0000259" key="7">
    <source>
        <dbReference type="PROSITE" id="PS51184"/>
    </source>
</evidence>
<dbReference type="EMBL" id="JBBCAQ010000037">
    <property type="protein sequence ID" value="KAK7574138.1"/>
    <property type="molecule type" value="Genomic_DNA"/>
</dbReference>
<accession>A0AAN9XZE0</accession>
<feature type="domain" description="JmjC" evidence="7">
    <location>
        <begin position="262"/>
        <end position="411"/>
    </location>
</feature>
<comment type="caution">
    <text evidence="8">The sequence shown here is derived from an EMBL/GenBank/DDBJ whole genome shotgun (WGS) entry which is preliminary data.</text>
</comment>